<dbReference type="InterPro" id="IPR025617">
    <property type="entry name" value="YqzL"/>
</dbReference>
<dbReference type="RefSeq" id="WP_262392643.1">
    <property type="nucleotide sequence ID" value="NZ_BEXB01000013.1"/>
</dbReference>
<name>A0A4Y1ZBH2_9BACL</name>
<dbReference type="Proteomes" id="UP000319716">
    <property type="component" value="Unassembled WGS sequence"/>
</dbReference>
<proteinExistence type="predicted"/>
<sequence>MLDLTWKLFMLTGKIGPYLLLKEIERKRRGTNSAEQRDD</sequence>
<accession>A0A4Y1ZBH2</accession>
<dbReference type="AlphaFoldDB" id="A0A4Y1ZBH2"/>
<reference evidence="1 2" key="1">
    <citation type="submission" date="2017-11" db="EMBL/GenBank/DDBJ databases">
        <title>Draft Genome Sequence of Sporolactobacillus inulinus NBRC 111894 Isolated from Koso, a Japanese Sugar-Vegetable Fermented Beverage.</title>
        <authorList>
            <person name="Chiou T.Y."/>
            <person name="Oshima K."/>
            <person name="Suda W."/>
            <person name="Hattori M."/>
            <person name="Takahashi T."/>
        </authorList>
    </citation>
    <scope>NUCLEOTIDE SEQUENCE [LARGE SCALE GENOMIC DNA]</scope>
    <source>
        <strain evidence="1 2">NBRC111894</strain>
    </source>
</reference>
<dbReference type="EMBL" id="BEXB01000013">
    <property type="protein sequence ID" value="GAY76379.1"/>
    <property type="molecule type" value="Genomic_DNA"/>
</dbReference>
<evidence type="ECO:0008006" key="3">
    <source>
        <dbReference type="Google" id="ProtNLM"/>
    </source>
</evidence>
<evidence type="ECO:0000313" key="1">
    <source>
        <dbReference type="EMBL" id="GAY76379.1"/>
    </source>
</evidence>
<gene>
    <name evidence="1" type="ORF">NBRC111894_1933</name>
</gene>
<dbReference type="Pfam" id="PF14006">
    <property type="entry name" value="YqzL"/>
    <property type="match status" value="1"/>
</dbReference>
<comment type="caution">
    <text evidence="1">The sequence shown here is derived from an EMBL/GenBank/DDBJ whole genome shotgun (WGS) entry which is preliminary data.</text>
</comment>
<evidence type="ECO:0000313" key="2">
    <source>
        <dbReference type="Proteomes" id="UP000319716"/>
    </source>
</evidence>
<protein>
    <recommendedName>
        <fullName evidence="3">YqzL family protein</fullName>
    </recommendedName>
</protein>
<organism evidence="1 2">
    <name type="scientific">Sporolactobacillus inulinus</name>
    <dbReference type="NCBI Taxonomy" id="2078"/>
    <lineage>
        <taxon>Bacteria</taxon>
        <taxon>Bacillati</taxon>
        <taxon>Bacillota</taxon>
        <taxon>Bacilli</taxon>
        <taxon>Bacillales</taxon>
        <taxon>Sporolactobacillaceae</taxon>
        <taxon>Sporolactobacillus</taxon>
    </lineage>
</organism>